<evidence type="ECO:0000256" key="2">
    <source>
        <dbReference type="ARBA" id="ARBA00004496"/>
    </source>
</evidence>
<keyword evidence="16" id="KW-1185">Reference proteome</keyword>
<organism evidence="16 17">
    <name type="scientific">Pogona vitticeps</name>
    <name type="common">central bearded dragon</name>
    <dbReference type="NCBI Taxonomy" id="103695"/>
    <lineage>
        <taxon>Eukaryota</taxon>
        <taxon>Metazoa</taxon>
        <taxon>Chordata</taxon>
        <taxon>Craniata</taxon>
        <taxon>Vertebrata</taxon>
        <taxon>Euteleostomi</taxon>
        <taxon>Lepidosauria</taxon>
        <taxon>Squamata</taxon>
        <taxon>Bifurcata</taxon>
        <taxon>Unidentata</taxon>
        <taxon>Episquamata</taxon>
        <taxon>Toxicofera</taxon>
        <taxon>Iguania</taxon>
        <taxon>Acrodonta</taxon>
        <taxon>Agamidae</taxon>
        <taxon>Amphibolurinae</taxon>
        <taxon>Pogona</taxon>
    </lineage>
</organism>
<comment type="cofactor">
    <cofactor evidence="1 12">
        <name>Fe cation</name>
        <dbReference type="ChEBI" id="CHEBI:24875"/>
    </cofactor>
</comment>
<dbReference type="InterPro" id="IPR001024">
    <property type="entry name" value="PLAT/LH2_dom"/>
</dbReference>
<keyword evidence="10" id="KW-0443">Lipid metabolism</keyword>
<name>A0ABM5EJA8_9SAUR</name>
<dbReference type="PRINTS" id="PR00087">
    <property type="entry name" value="LIPOXYGENASE"/>
</dbReference>
<evidence type="ECO:0000256" key="4">
    <source>
        <dbReference type="ARBA" id="ARBA00009419"/>
    </source>
</evidence>
<keyword evidence="7 12" id="KW-0223">Dioxygenase</keyword>
<dbReference type="Proteomes" id="UP001652642">
    <property type="component" value="Chromosome 6"/>
</dbReference>
<dbReference type="InterPro" id="IPR042062">
    <property type="entry name" value="PLAT_LOX_verte"/>
</dbReference>
<comment type="caution">
    <text evidence="11">Lacks conserved residue(s) required for the propagation of feature annotation.</text>
</comment>
<dbReference type="InterPro" id="IPR036226">
    <property type="entry name" value="LipOase_C_sf"/>
</dbReference>
<feature type="compositionally biased region" description="Basic and acidic residues" evidence="13">
    <location>
        <begin position="112"/>
        <end position="131"/>
    </location>
</feature>
<feature type="domain" description="Lipoxygenase" evidence="15">
    <location>
        <begin position="434"/>
        <end position="986"/>
    </location>
</feature>
<keyword evidence="9 12" id="KW-0408">Iron</keyword>
<dbReference type="Gene3D" id="3.10.450.60">
    <property type="match status" value="1"/>
</dbReference>
<evidence type="ECO:0000256" key="7">
    <source>
        <dbReference type="ARBA" id="ARBA00022964"/>
    </source>
</evidence>
<dbReference type="Pfam" id="PF01477">
    <property type="entry name" value="PLAT"/>
    <property type="match status" value="1"/>
</dbReference>
<dbReference type="Gene3D" id="2.60.60.20">
    <property type="entry name" value="PLAT/LH2 domain"/>
    <property type="match status" value="1"/>
</dbReference>
<evidence type="ECO:0000256" key="9">
    <source>
        <dbReference type="ARBA" id="ARBA00023004"/>
    </source>
</evidence>
<dbReference type="PROSITE" id="PS51393">
    <property type="entry name" value="LIPOXYGENASE_3"/>
    <property type="match status" value="1"/>
</dbReference>
<dbReference type="PROSITE" id="PS50095">
    <property type="entry name" value="PLAT"/>
    <property type="match status" value="1"/>
</dbReference>
<evidence type="ECO:0000256" key="13">
    <source>
        <dbReference type="SAM" id="MobiDB-lite"/>
    </source>
</evidence>
<dbReference type="InterPro" id="IPR020833">
    <property type="entry name" value="LipOase_Fe_BS"/>
</dbReference>
<dbReference type="GeneID" id="110088292"/>
<comment type="pathway">
    <text evidence="3">Lipid metabolism.</text>
</comment>
<evidence type="ECO:0000256" key="6">
    <source>
        <dbReference type="ARBA" id="ARBA00022723"/>
    </source>
</evidence>
<evidence type="ECO:0000259" key="15">
    <source>
        <dbReference type="PROSITE" id="PS51393"/>
    </source>
</evidence>
<gene>
    <name evidence="17" type="primary">LOC110088292</name>
</gene>
<dbReference type="SUPFAM" id="SSF48484">
    <property type="entry name" value="Lipoxigenase"/>
    <property type="match status" value="1"/>
</dbReference>
<evidence type="ECO:0000256" key="8">
    <source>
        <dbReference type="ARBA" id="ARBA00023002"/>
    </source>
</evidence>
<comment type="subcellular location">
    <subcellularLocation>
        <location evidence="2">Cytoplasm</location>
    </subcellularLocation>
</comment>
<keyword evidence="8 12" id="KW-0560">Oxidoreductase</keyword>
<dbReference type="PANTHER" id="PTHR11771">
    <property type="entry name" value="LIPOXYGENASE"/>
    <property type="match status" value="1"/>
</dbReference>
<dbReference type="PRINTS" id="PR00467">
    <property type="entry name" value="MAMLPOXGNASE"/>
</dbReference>
<dbReference type="Pfam" id="PF00305">
    <property type="entry name" value="Lipoxygenase"/>
    <property type="match status" value="1"/>
</dbReference>
<evidence type="ECO:0000256" key="5">
    <source>
        <dbReference type="ARBA" id="ARBA00022490"/>
    </source>
</evidence>
<evidence type="ECO:0000259" key="14">
    <source>
        <dbReference type="PROSITE" id="PS50095"/>
    </source>
</evidence>
<evidence type="ECO:0000256" key="3">
    <source>
        <dbReference type="ARBA" id="ARBA00005189"/>
    </source>
</evidence>
<keyword evidence="5" id="KW-0963">Cytoplasm</keyword>
<dbReference type="InterPro" id="IPR036392">
    <property type="entry name" value="PLAT/LH2_dom_sf"/>
</dbReference>
<dbReference type="InterPro" id="IPR000907">
    <property type="entry name" value="LipOase"/>
</dbReference>
<dbReference type="SUPFAM" id="SSF49723">
    <property type="entry name" value="Lipase/lipooxygenase domain (PLAT/LH2 domain)"/>
    <property type="match status" value="1"/>
</dbReference>
<sequence length="986" mass="111177">MDRRFSSSPVPRRALLVGQQPAEPVPLHPRIFQKGWTTPPIVPNHPRKKASGGGPSPVPDRRCRLLADFFFLIQRLFAAEAREAARSVGNRGLQFRPRVPFFCPAGRRERKRLREPSPARPAWREGVDPGRARSHARQPLPRHGWPRGAPPCAGQGSSRDRRGGRGGRRRREGERGASQAARGTRGAPSPRIWHPTAGGQREGDEKMRFTAFRGLQEHWKVLPGACRVFGISNPTPTAYSDKSWKKGAFFGCQYSLHVNPVGIRRRSSEATADVLGSQGRSFSLDESRRLREGLQNEEAGSRRSPGAQSNGGEKAMALYKVQVATGRFWGSGTFDAISISLVGSEGESPKQPLNNLGKDFVPGAVDEYKVPSDRDLGPLLLVRLHKEPYYFFPEDSWFCDFVQLTTPQGQTYYFPCYQWIEGYRTLELREGTGKLVCDDAGSSLLLQHRTEELKARREAYRWAEFAPGVPRCLAVESIQEMDTNIKFSLTKVSRFMLRSNLTRLEIKLKGFMTCHKSWQKLEDIRKVFWFNRTPVSEYVADHWQEDAFFGYQYLNGVNPVVIEKCTEIPAHFPVTQEMVAGSLGESTTLREEVQKGNVFIVDYKILEDIPTNTIDGQAQYMTAPLCLFYQTPSRDLVPIAIQLSQTPGPDSPIFLPSDPLWDWTLAKMWVRNADFHVHQNLSHLLRTHLMAEVFAMVTLRQLPMCHPLFKLLIPHLRYTLQINTLARVRLIKEGGMMDQATSAGYEGIVPLLKKGTSMLTYASLCLPEDIEARGVSAVANYYYRDDALKIWAAIESFVGGLVRFYYQNNERVQSDPELQAWIHEIFTEAFLSRKTSGAPSSLETVEELIKFLTMVIFTCSAQHAAVNSGQFDFGAWIPNIPPTMRRPPPTVKGTATLESILETIPQVNITCIALSSLWLLSNEVGDRRPLGYFPDQHFSEDEPKRLCGVFQNHLAEISEGIQQRNKSLPLPYEYLSPPMVENSVAI</sequence>
<keyword evidence="6 12" id="KW-0479">Metal-binding</keyword>
<dbReference type="InterPro" id="IPR001885">
    <property type="entry name" value="LipOase_mml"/>
</dbReference>
<comment type="similarity">
    <text evidence="4 12">Belongs to the lipoxygenase family.</text>
</comment>
<evidence type="ECO:0000313" key="17">
    <source>
        <dbReference type="RefSeq" id="XP_072833236.1"/>
    </source>
</evidence>
<reference evidence="17" key="1">
    <citation type="submission" date="2025-08" db="UniProtKB">
        <authorList>
            <consortium name="RefSeq"/>
        </authorList>
    </citation>
    <scope>IDENTIFICATION</scope>
</reference>
<feature type="region of interest" description="Disordered" evidence="13">
    <location>
        <begin position="110"/>
        <end position="203"/>
    </location>
</feature>
<feature type="region of interest" description="Disordered" evidence="13">
    <location>
        <begin position="291"/>
        <end position="311"/>
    </location>
</feature>
<dbReference type="Gene3D" id="1.20.245.10">
    <property type="entry name" value="Lipoxygenase-1, Domain 5"/>
    <property type="match status" value="1"/>
</dbReference>
<dbReference type="InterPro" id="IPR013819">
    <property type="entry name" value="LipOase_C"/>
</dbReference>
<dbReference type="RefSeq" id="XP_072833236.1">
    <property type="nucleotide sequence ID" value="XM_072977135.1"/>
</dbReference>
<dbReference type="CDD" id="cd01753">
    <property type="entry name" value="PLAT_LOX"/>
    <property type="match status" value="1"/>
</dbReference>
<feature type="region of interest" description="Disordered" evidence="13">
    <location>
        <begin position="36"/>
        <end position="59"/>
    </location>
</feature>
<evidence type="ECO:0000256" key="10">
    <source>
        <dbReference type="ARBA" id="ARBA00023098"/>
    </source>
</evidence>
<accession>A0ABM5EJA8</accession>
<protein>
    <submittedName>
        <fullName evidence="17">Polyunsaturated fatty acid lipoxygenase ALOX15B-like isoform X1</fullName>
    </submittedName>
</protein>
<feature type="domain" description="PLAT" evidence="14">
    <location>
        <begin position="317"/>
        <end position="434"/>
    </location>
</feature>
<evidence type="ECO:0000256" key="12">
    <source>
        <dbReference type="RuleBase" id="RU003974"/>
    </source>
</evidence>
<proteinExistence type="inferred from homology"/>
<evidence type="ECO:0000256" key="1">
    <source>
        <dbReference type="ARBA" id="ARBA00001962"/>
    </source>
</evidence>
<dbReference type="SMART" id="SM00308">
    <property type="entry name" value="LH2"/>
    <property type="match status" value="1"/>
</dbReference>
<dbReference type="PROSITE" id="PS00081">
    <property type="entry name" value="LIPOXYGENASE_2"/>
    <property type="match status" value="1"/>
</dbReference>
<dbReference type="InterPro" id="IPR020834">
    <property type="entry name" value="LipOase_CS"/>
</dbReference>
<evidence type="ECO:0000313" key="16">
    <source>
        <dbReference type="Proteomes" id="UP001652642"/>
    </source>
</evidence>
<evidence type="ECO:0000256" key="11">
    <source>
        <dbReference type="PROSITE-ProRule" id="PRU00152"/>
    </source>
</evidence>
<dbReference type="PROSITE" id="PS00711">
    <property type="entry name" value="LIPOXYGENASE_1"/>
    <property type="match status" value="1"/>
</dbReference>